<comment type="similarity">
    <text evidence="1">Belongs to the transferase hexapeptide repeat family.</text>
</comment>
<dbReference type="Gene3D" id="2.160.10.10">
    <property type="entry name" value="Hexapeptide repeat proteins"/>
    <property type="match status" value="1"/>
</dbReference>
<keyword evidence="4" id="KW-1185">Reference proteome</keyword>
<reference evidence="3 4" key="1">
    <citation type="submission" date="2016-10" db="EMBL/GenBank/DDBJ databases">
        <authorList>
            <person name="Varghese N."/>
            <person name="Submissions S."/>
        </authorList>
    </citation>
    <scope>NUCLEOTIDE SEQUENCE [LARGE SCALE GENOMIC DNA]</scope>
    <source>
        <strain evidence="3 4">DSW-5</strain>
    </source>
</reference>
<gene>
    <name evidence="3" type="ORF">SAMN05444353_2785</name>
</gene>
<dbReference type="PANTHER" id="PTHR23416:SF23">
    <property type="entry name" value="ACETYLTRANSFERASE C18B11.09C-RELATED"/>
    <property type="match status" value="1"/>
</dbReference>
<sequence length="181" mass="20743">MYQDLSKYTYHLKREKSIYFIQFYRIFCLLFIRTSPKFLNRWRIFIYRIFGAKIGKNVKISPSARILYPWNISIGNFCWIGDNVELYSVDKISIGNNVAFAHNIFVATAAHDVSLQNFPTIKKPIFIRDEVWISSNVFINMGITIGKGAVIGSASVVTKDLEGGYIYVGNPAKAIKQRKSL</sequence>
<organism evidence="3 4">
    <name type="scientific">Polaribacter dokdonensis DSW-5</name>
    <dbReference type="NCBI Taxonomy" id="1300348"/>
    <lineage>
        <taxon>Bacteria</taxon>
        <taxon>Pseudomonadati</taxon>
        <taxon>Bacteroidota</taxon>
        <taxon>Flavobacteriia</taxon>
        <taxon>Flavobacteriales</taxon>
        <taxon>Flavobacteriaceae</taxon>
    </lineage>
</organism>
<evidence type="ECO:0000313" key="4">
    <source>
        <dbReference type="Proteomes" id="UP000183071"/>
    </source>
</evidence>
<keyword evidence="2" id="KW-0808">Transferase</keyword>
<comment type="caution">
    <text evidence="3">The sequence shown here is derived from an EMBL/GenBank/DDBJ whole genome shotgun (WGS) entry which is preliminary data.</text>
</comment>
<protein>
    <submittedName>
        <fullName evidence="3">Colanic acid biosynthesis acetyltransferase WcaF</fullName>
    </submittedName>
</protein>
<dbReference type="InterPro" id="IPR011004">
    <property type="entry name" value="Trimer_LpxA-like_sf"/>
</dbReference>
<accession>A0A1H5KC58</accession>
<name>A0A1H5KC58_9FLAO</name>
<dbReference type="EMBL" id="FNUE01000002">
    <property type="protein sequence ID" value="SEE62329.1"/>
    <property type="molecule type" value="Genomic_DNA"/>
</dbReference>
<dbReference type="SUPFAM" id="SSF51161">
    <property type="entry name" value="Trimeric LpxA-like enzymes"/>
    <property type="match status" value="1"/>
</dbReference>
<dbReference type="RefSeq" id="WP_053972934.1">
    <property type="nucleotide sequence ID" value="NZ_FNUE01000002.1"/>
</dbReference>
<evidence type="ECO:0000256" key="1">
    <source>
        <dbReference type="ARBA" id="ARBA00007274"/>
    </source>
</evidence>
<dbReference type="InterPro" id="IPR051159">
    <property type="entry name" value="Hexapeptide_acetyltransf"/>
</dbReference>
<evidence type="ECO:0000313" key="3">
    <source>
        <dbReference type="EMBL" id="SEE62329.1"/>
    </source>
</evidence>
<proteinExistence type="inferred from homology"/>
<evidence type="ECO:0000256" key="2">
    <source>
        <dbReference type="ARBA" id="ARBA00022679"/>
    </source>
</evidence>
<dbReference type="Proteomes" id="UP000183071">
    <property type="component" value="Unassembled WGS sequence"/>
</dbReference>
<dbReference type="PANTHER" id="PTHR23416">
    <property type="entry name" value="SIALIC ACID SYNTHASE-RELATED"/>
    <property type="match status" value="1"/>
</dbReference>